<proteinExistence type="predicted"/>
<evidence type="ECO:0000313" key="1">
    <source>
        <dbReference type="EMBL" id="MCM3734653.1"/>
    </source>
</evidence>
<dbReference type="EMBL" id="JAMBOP010000002">
    <property type="protein sequence ID" value="MCM3734653.1"/>
    <property type="molecule type" value="Genomic_DNA"/>
</dbReference>
<name>A0ACC6A1S2_9BACI</name>
<gene>
    <name evidence="1" type="ORF">M3215_02155</name>
</gene>
<organism evidence="1 2">
    <name type="scientific">Bacillus cytotoxicus</name>
    <dbReference type="NCBI Taxonomy" id="580165"/>
    <lineage>
        <taxon>Bacteria</taxon>
        <taxon>Bacillati</taxon>
        <taxon>Bacillota</taxon>
        <taxon>Bacilli</taxon>
        <taxon>Bacillales</taxon>
        <taxon>Bacillaceae</taxon>
        <taxon>Bacillus</taxon>
        <taxon>Bacillus cereus group</taxon>
    </lineage>
</organism>
<comment type="caution">
    <text evidence="1">The sequence shown here is derived from an EMBL/GenBank/DDBJ whole genome shotgun (WGS) entry which is preliminary data.</text>
</comment>
<dbReference type="Proteomes" id="UP001202289">
    <property type="component" value="Unassembled WGS sequence"/>
</dbReference>
<reference evidence="1" key="1">
    <citation type="submission" date="2022-05" db="EMBL/GenBank/DDBJ databases">
        <title>Comparative Genomics of Spacecraft Associated Microbes.</title>
        <authorList>
            <person name="Tran M.T."/>
            <person name="Wright A."/>
            <person name="Seuylemezian A."/>
            <person name="Eisen J."/>
            <person name="Coil D."/>
        </authorList>
    </citation>
    <scope>NUCLEOTIDE SEQUENCE</scope>
    <source>
        <strain evidence="1">FAIRING 10M-2.2</strain>
    </source>
</reference>
<protein>
    <submittedName>
        <fullName evidence="1">LysM peptidoglycan-binding domain-containing protein</fullName>
    </submittedName>
</protein>
<keyword evidence="2" id="KW-1185">Reference proteome</keyword>
<evidence type="ECO:0000313" key="2">
    <source>
        <dbReference type="Proteomes" id="UP001202289"/>
    </source>
</evidence>
<accession>A0ACC6A1S2</accession>
<sequence>MTTRQTTEFEEHRGESTQTEIEGLPPRSEVHKDKSNKKSKFRIKHFFVRILTVLFILLPIGILWYTDRYITEKNGKLSADSEHSAFEVIFFDSKKKTNHESKLSSSETFQFHTVKEGETLEEVAKKYFPNEDGIAIIKKFNEIEEGLKPGQVLKIPEKTGAEKKE</sequence>